<feature type="domain" description="DNA replication regulator Sld3 C-terminal" evidence="3">
    <location>
        <begin position="286"/>
        <end position="886"/>
    </location>
</feature>
<feature type="compositionally biased region" description="Polar residues" evidence="2">
    <location>
        <begin position="644"/>
        <end position="654"/>
    </location>
</feature>
<dbReference type="GO" id="GO:0006270">
    <property type="term" value="P:DNA replication initiation"/>
    <property type="evidence" value="ECO:0007669"/>
    <property type="project" value="InterPro"/>
</dbReference>
<feature type="compositionally biased region" description="Low complexity" evidence="2">
    <location>
        <begin position="578"/>
        <end position="588"/>
    </location>
</feature>
<accession>A0AAN6EJQ6</accession>
<feature type="compositionally biased region" description="Low complexity" evidence="2">
    <location>
        <begin position="1053"/>
        <end position="1068"/>
    </location>
</feature>
<feature type="region of interest" description="Disordered" evidence="2">
    <location>
        <begin position="1005"/>
        <end position="1109"/>
    </location>
</feature>
<feature type="compositionally biased region" description="Gly residues" evidence="2">
    <location>
        <begin position="1069"/>
        <end position="1078"/>
    </location>
</feature>
<feature type="region of interest" description="Disordered" evidence="2">
    <location>
        <begin position="777"/>
        <end position="874"/>
    </location>
</feature>
<protein>
    <recommendedName>
        <fullName evidence="3">DNA replication regulator Sld3 C-terminal domain-containing protein</fullName>
    </recommendedName>
</protein>
<keyword evidence="1" id="KW-0175">Coiled coil</keyword>
<comment type="caution">
    <text evidence="4">The sequence shown here is derived from an EMBL/GenBank/DDBJ whole genome shotgun (WGS) entry which is preliminary data.</text>
</comment>
<evidence type="ECO:0000256" key="1">
    <source>
        <dbReference type="SAM" id="Coils"/>
    </source>
</evidence>
<feature type="compositionally biased region" description="Basic residues" evidence="2">
    <location>
        <begin position="371"/>
        <end position="382"/>
    </location>
</feature>
<evidence type="ECO:0000313" key="5">
    <source>
        <dbReference type="Proteomes" id="UP001161757"/>
    </source>
</evidence>
<feature type="compositionally biased region" description="Low complexity" evidence="2">
    <location>
        <begin position="597"/>
        <end position="611"/>
    </location>
</feature>
<reference evidence="4" key="1">
    <citation type="submission" date="2023-01" db="EMBL/GenBank/DDBJ databases">
        <title>Exophiala dermititidis isolated from Cystic Fibrosis Patient.</title>
        <authorList>
            <person name="Kurbessoian T."/>
            <person name="Crocker A."/>
            <person name="Murante D."/>
            <person name="Hogan D.A."/>
            <person name="Stajich J.E."/>
        </authorList>
    </citation>
    <scope>NUCLEOTIDE SEQUENCE</scope>
    <source>
        <strain evidence="4">Ex8</strain>
    </source>
</reference>
<dbReference type="Proteomes" id="UP001161757">
    <property type="component" value="Unassembled WGS sequence"/>
</dbReference>
<dbReference type="AlphaFoldDB" id="A0AAN6EJQ6"/>
<feature type="compositionally biased region" description="Low complexity" evidence="2">
    <location>
        <begin position="1021"/>
        <end position="1031"/>
    </location>
</feature>
<evidence type="ECO:0000256" key="2">
    <source>
        <dbReference type="SAM" id="MobiDB-lite"/>
    </source>
</evidence>
<proteinExistence type="predicted"/>
<dbReference type="InterPro" id="IPR042511">
    <property type="entry name" value="Sld3"/>
</dbReference>
<feature type="compositionally biased region" description="Polar residues" evidence="2">
    <location>
        <begin position="822"/>
        <end position="837"/>
    </location>
</feature>
<dbReference type="PANTHER" id="PTHR28067">
    <property type="entry name" value="DNA REPLICATION REGULATOR SLD3"/>
    <property type="match status" value="1"/>
</dbReference>
<sequence length="1109" mass="120060">MLSQVQLMRPALEPTDDSTLNVVSHVSESSSKKRKSDVIDRESTQEVAFNAIYLPSKEQTVTFSAVALIARACLPLAWLNTSEVLPGPVFEASIPSVQEWEQRALVVRKLLNGGLYAVENVGGDNYVAVALHNWVTEEWCRNAAFGKITAAKIEDILKRDDGACRSHTRSLSGGGTPSLPGPKSPKKPTNRRGALARMSILTPRDMAGQREATPRTPDSPGLNNPAAAAEPSPTTPPLPVTPAAHIKEENSFDAGSVPTGEAVEIVQEAVPKPEQAMAAEDQCAPERLRDQYFEHLYSSKTSLAFYVKGPLSRARAHVRSTTISPSKAIAELAAFYEESILAAKKIDLKYKETLSTVIKGLDSELESQESRRKRQKKRKPMKLGKDGLWPDEEEFIAKWWRGRELKPAITTEHQPDEIRKEMSELRMRETKMQMLLILEVMLLDIAVSRLSEIPKVPTDPDVKVESIEEDPSAILAQTARKQEKPKKKRDLAGELDTIVDRLCIWHTVSQDELNTGSNPDSLTDNSSATTKGSDSLRDFCKDVLLPFYSAKLPEQIKSISRKLGGPELSPKRPAKRVPQQTTGAAQPGAAPPPPPRLSSRSSSSLLGQKSGRGQGQNSSHQQPRTKRTLERVLSEDQAHRHASPPTTLSRSSTAPLGLNAMVPTMATLKREQSERPLSRGGMGLGLLAKSASFSNREIDLDADSRTHEAKRRKLDRLAQQKRELEAAIEALRRPSRTTVAGEFMDEVEKRGGDKSTKTVQITATPRARRFGDYVARGKSQGHHHHQDHGFSTEPELPPMMTTRTTLPTQHGRPGQDDDLVVPSSTTKAQLGSLSSLSHDGMPASVARPNTSTSTTSSRQMIPPPAARGSSATKRAVLSAIHETPTRGLQGKKSNPLGLADRDCDAAAATHSSTTAMTTTSTTSITQNTAAMETSSGSGSRSRRTPILFTGLKKSDVSIEHAFRDAPEIPERAGRLMDRVMGGKARGDLPPASFGIDVDIDTETWAPTGLGQEKPEQAGNGTTTSFSSSSSSVALEQRNEESDPNPEPEPPSPSASLSAPPQNPNPGHTGNRGGAGHAGGAVAPVDDGNDGEDGDIYAKLGWDDDDDFDI</sequence>
<dbReference type="GO" id="GO:0031261">
    <property type="term" value="C:DNA replication preinitiation complex"/>
    <property type="evidence" value="ECO:0007669"/>
    <property type="project" value="TreeGrafter"/>
</dbReference>
<feature type="compositionally biased region" description="Polar residues" evidence="2">
    <location>
        <begin position="513"/>
        <end position="533"/>
    </location>
</feature>
<evidence type="ECO:0000259" key="3">
    <source>
        <dbReference type="Pfam" id="PF08639"/>
    </source>
</evidence>
<evidence type="ECO:0000313" key="4">
    <source>
        <dbReference type="EMBL" id="KAJ8986438.1"/>
    </source>
</evidence>
<feature type="region of interest" description="Disordered" evidence="2">
    <location>
        <begin position="561"/>
        <end position="657"/>
    </location>
</feature>
<name>A0AAN6EJQ6_EXODE</name>
<feature type="coiled-coil region" evidence="1">
    <location>
        <begin position="707"/>
        <end position="734"/>
    </location>
</feature>
<feature type="compositionally biased region" description="Basic and acidic residues" evidence="2">
    <location>
        <begin position="627"/>
        <end position="639"/>
    </location>
</feature>
<dbReference type="Pfam" id="PF08639">
    <property type="entry name" value="Sld3_STD"/>
    <property type="match status" value="1"/>
</dbReference>
<dbReference type="InterPro" id="IPR013948">
    <property type="entry name" value="DNA_replication_reg_Sld3_C"/>
</dbReference>
<feature type="region of interest" description="Disordered" evidence="2">
    <location>
        <begin position="365"/>
        <end position="384"/>
    </location>
</feature>
<organism evidence="4 5">
    <name type="scientific">Exophiala dermatitidis</name>
    <name type="common">Black yeast-like fungus</name>
    <name type="synonym">Wangiella dermatitidis</name>
    <dbReference type="NCBI Taxonomy" id="5970"/>
    <lineage>
        <taxon>Eukaryota</taxon>
        <taxon>Fungi</taxon>
        <taxon>Dikarya</taxon>
        <taxon>Ascomycota</taxon>
        <taxon>Pezizomycotina</taxon>
        <taxon>Eurotiomycetes</taxon>
        <taxon>Chaetothyriomycetidae</taxon>
        <taxon>Chaetothyriales</taxon>
        <taxon>Herpotrichiellaceae</taxon>
        <taxon>Exophiala</taxon>
    </lineage>
</organism>
<dbReference type="EMBL" id="JAJGCB010000038">
    <property type="protein sequence ID" value="KAJ8986438.1"/>
    <property type="molecule type" value="Genomic_DNA"/>
</dbReference>
<feature type="region of interest" description="Disordered" evidence="2">
    <location>
        <begin position="166"/>
        <end position="242"/>
    </location>
</feature>
<feature type="compositionally biased region" description="Low complexity" evidence="2">
    <location>
        <begin position="792"/>
        <end position="808"/>
    </location>
</feature>
<feature type="region of interest" description="Disordered" evidence="2">
    <location>
        <begin position="513"/>
        <end position="534"/>
    </location>
</feature>
<dbReference type="Gene3D" id="1.20.58.2130">
    <property type="match status" value="1"/>
</dbReference>
<dbReference type="PANTHER" id="PTHR28067:SF1">
    <property type="entry name" value="DNA REPLICATION REGULATOR SLD3"/>
    <property type="match status" value="1"/>
</dbReference>
<gene>
    <name evidence="4" type="ORF">HRR80_009487</name>
</gene>